<dbReference type="GeneID" id="111363523"/>
<dbReference type="InterPro" id="IPR009003">
    <property type="entry name" value="Peptidase_S1_PA"/>
</dbReference>
<dbReference type="KEGG" id="sliu:111363523"/>
<feature type="domain" description="Peptidase S1" evidence="4">
    <location>
        <begin position="57"/>
        <end position="295"/>
    </location>
</feature>
<dbReference type="CDD" id="cd00190">
    <property type="entry name" value="Tryp_SPc"/>
    <property type="match status" value="1"/>
</dbReference>
<accession>A0A9J7EUU0</accession>
<evidence type="ECO:0000313" key="6">
    <source>
        <dbReference type="RefSeq" id="XP_022836124.1"/>
    </source>
</evidence>
<dbReference type="PROSITE" id="PS50240">
    <property type="entry name" value="TRYPSIN_DOM"/>
    <property type="match status" value="1"/>
</dbReference>
<keyword evidence="2" id="KW-0645">Protease</keyword>
<evidence type="ECO:0000256" key="3">
    <source>
        <dbReference type="SAM" id="SignalP"/>
    </source>
</evidence>
<gene>
    <name evidence="6" type="primary">LOC111363523</name>
</gene>
<dbReference type="PANTHER" id="PTHR24252:SF7">
    <property type="entry name" value="HYALIN"/>
    <property type="match status" value="1"/>
</dbReference>
<evidence type="ECO:0000259" key="4">
    <source>
        <dbReference type="PROSITE" id="PS50240"/>
    </source>
</evidence>
<proteinExistence type="predicted"/>
<feature type="signal peptide" evidence="3">
    <location>
        <begin position="1"/>
        <end position="16"/>
    </location>
</feature>
<dbReference type="GO" id="GO:0004252">
    <property type="term" value="F:serine-type endopeptidase activity"/>
    <property type="evidence" value="ECO:0007669"/>
    <property type="project" value="InterPro"/>
</dbReference>
<evidence type="ECO:0000256" key="2">
    <source>
        <dbReference type="RuleBase" id="RU363034"/>
    </source>
</evidence>
<dbReference type="InterPro" id="IPR001314">
    <property type="entry name" value="Peptidase_S1A"/>
</dbReference>
<dbReference type="Pfam" id="PF00089">
    <property type="entry name" value="Trypsin"/>
    <property type="match status" value="1"/>
</dbReference>
<dbReference type="PROSITE" id="PS00134">
    <property type="entry name" value="TRYPSIN_HIS"/>
    <property type="match status" value="1"/>
</dbReference>
<organism evidence="5 6">
    <name type="scientific">Spodoptera litura</name>
    <name type="common">Asian cotton leafworm</name>
    <dbReference type="NCBI Taxonomy" id="69820"/>
    <lineage>
        <taxon>Eukaryota</taxon>
        <taxon>Metazoa</taxon>
        <taxon>Ecdysozoa</taxon>
        <taxon>Arthropoda</taxon>
        <taxon>Hexapoda</taxon>
        <taxon>Insecta</taxon>
        <taxon>Pterygota</taxon>
        <taxon>Neoptera</taxon>
        <taxon>Endopterygota</taxon>
        <taxon>Lepidoptera</taxon>
        <taxon>Glossata</taxon>
        <taxon>Ditrysia</taxon>
        <taxon>Noctuoidea</taxon>
        <taxon>Noctuidae</taxon>
        <taxon>Amphipyrinae</taxon>
        <taxon>Spodoptera</taxon>
    </lineage>
</organism>
<dbReference type="PRINTS" id="PR00722">
    <property type="entry name" value="CHYMOTRYPSIN"/>
</dbReference>
<keyword evidence="5" id="KW-1185">Reference proteome</keyword>
<keyword evidence="3" id="KW-0732">Signal</keyword>
<reference evidence="6" key="1">
    <citation type="submission" date="2025-08" db="UniProtKB">
        <authorList>
            <consortium name="RefSeq"/>
        </authorList>
    </citation>
    <scope>IDENTIFICATION</scope>
    <source>
        <strain evidence="6">Ishihara</strain>
        <tissue evidence="6">Whole body</tissue>
    </source>
</reference>
<dbReference type="SMART" id="SM00020">
    <property type="entry name" value="Tryp_SPc"/>
    <property type="match status" value="1"/>
</dbReference>
<keyword evidence="2" id="KW-0720">Serine protease</keyword>
<dbReference type="PROSITE" id="PS00135">
    <property type="entry name" value="TRYPSIN_SER"/>
    <property type="match status" value="1"/>
</dbReference>
<sequence length="295" mass="30230">MKYLLAIIMMAAATAAGPTFAGEAESVALYYHETVGIPEAERIKQAERAADFDGAKIIGGAAAPVGTYPFLVGLVITLTSGAMSVCGSSMLSNTRALTAAHCWWDGRNQARQFQLVFGSARLFSGGTRVTTSSVQVHSGYSPTNLNNDVAMISFGSVPYSNVIQPVALPSGALLNSNLAGSWVQAAGYGKTSDAGGILQSQFQSHVSLQVITNAACSQSFGGIIISSTLCTNGATSSGPVGTCGGDSGGPLVVTSNGQRVLIGVTSFGSSRGCQIGLPSGFARVTSFLSWIQARL</sequence>
<evidence type="ECO:0000256" key="1">
    <source>
        <dbReference type="ARBA" id="ARBA00023157"/>
    </source>
</evidence>
<protein>
    <submittedName>
        <fullName evidence="6">Collagenase-like</fullName>
    </submittedName>
</protein>
<dbReference type="InterPro" id="IPR043504">
    <property type="entry name" value="Peptidase_S1_PA_chymotrypsin"/>
</dbReference>
<name>A0A9J7EUU0_SPOLT</name>
<dbReference type="Gene3D" id="2.40.10.10">
    <property type="entry name" value="Trypsin-like serine proteases"/>
    <property type="match status" value="2"/>
</dbReference>
<keyword evidence="1" id="KW-1015">Disulfide bond</keyword>
<dbReference type="InterPro" id="IPR018114">
    <property type="entry name" value="TRYPSIN_HIS"/>
</dbReference>
<dbReference type="SUPFAM" id="SSF50494">
    <property type="entry name" value="Trypsin-like serine proteases"/>
    <property type="match status" value="1"/>
</dbReference>
<dbReference type="AlphaFoldDB" id="A0A9J7EUU0"/>
<dbReference type="OrthoDB" id="5565075at2759"/>
<dbReference type="InterPro" id="IPR001254">
    <property type="entry name" value="Trypsin_dom"/>
</dbReference>
<dbReference type="Proteomes" id="UP000301870">
    <property type="component" value="Unplaced"/>
</dbReference>
<dbReference type="InterPro" id="IPR033116">
    <property type="entry name" value="TRYPSIN_SER"/>
</dbReference>
<evidence type="ECO:0000313" key="5">
    <source>
        <dbReference type="Proteomes" id="UP000301870"/>
    </source>
</evidence>
<feature type="chain" id="PRO_5039890223" evidence="3">
    <location>
        <begin position="17"/>
        <end position="295"/>
    </location>
</feature>
<dbReference type="GO" id="GO:0006508">
    <property type="term" value="P:proteolysis"/>
    <property type="evidence" value="ECO:0007669"/>
    <property type="project" value="UniProtKB-KW"/>
</dbReference>
<keyword evidence="2" id="KW-0378">Hydrolase</keyword>
<dbReference type="PANTHER" id="PTHR24252">
    <property type="entry name" value="ACROSIN-RELATED"/>
    <property type="match status" value="1"/>
</dbReference>
<dbReference type="RefSeq" id="XP_022836124.1">
    <property type="nucleotide sequence ID" value="XM_022980356.1"/>
</dbReference>